<sequence length="121" mass="13795">MTEQQSEKLVERIDAVFLPVRDLGKAVDWYSDIFGLETAWRNKRFAGLIVGSNVGFHLVEVKDYVANQNYCPFNFAAADLDSVRAKLEGRGVVMTGYREGEPRRFDFFDLDGNILTIIQIE</sequence>
<dbReference type="SUPFAM" id="SSF54593">
    <property type="entry name" value="Glyoxalase/Bleomycin resistance protein/Dihydroxybiphenyl dioxygenase"/>
    <property type="match status" value="1"/>
</dbReference>
<dbReference type="RefSeq" id="WP_162638370.1">
    <property type="nucleotide sequence ID" value="NZ_CP048286.1"/>
</dbReference>
<gene>
    <name evidence="2" type="ORF">GZH47_02410</name>
</gene>
<proteinExistence type="predicted"/>
<dbReference type="InterPro" id="IPR004360">
    <property type="entry name" value="Glyas_Fos-R_dOase_dom"/>
</dbReference>
<reference evidence="2 3" key="1">
    <citation type="submission" date="2020-02" db="EMBL/GenBank/DDBJ databases">
        <title>Paenibacillus sp. nov., isolated from rhizosphere soil of tomato.</title>
        <authorList>
            <person name="Weon H.-Y."/>
            <person name="Lee S.A."/>
        </authorList>
    </citation>
    <scope>NUCLEOTIDE SEQUENCE [LARGE SCALE GENOMIC DNA]</scope>
    <source>
        <strain evidence="2 3">14171R-81</strain>
    </source>
</reference>
<name>A0A6C0NUL4_9BACL</name>
<evidence type="ECO:0000259" key="1">
    <source>
        <dbReference type="PROSITE" id="PS51819"/>
    </source>
</evidence>
<dbReference type="AlphaFoldDB" id="A0A6C0NUL4"/>
<accession>A0A6C0NUL4</accession>
<feature type="domain" description="VOC" evidence="1">
    <location>
        <begin position="12"/>
        <end position="120"/>
    </location>
</feature>
<evidence type="ECO:0000313" key="2">
    <source>
        <dbReference type="EMBL" id="QHW29801.1"/>
    </source>
</evidence>
<dbReference type="Gene3D" id="3.10.180.10">
    <property type="entry name" value="2,3-Dihydroxybiphenyl 1,2-Dioxygenase, domain 1"/>
    <property type="match status" value="1"/>
</dbReference>
<keyword evidence="3" id="KW-1185">Reference proteome</keyword>
<dbReference type="CDD" id="cd06587">
    <property type="entry name" value="VOC"/>
    <property type="match status" value="1"/>
</dbReference>
<dbReference type="EMBL" id="CP048286">
    <property type="protein sequence ID" value="QHW29801.1"/>
    <property type="molecule type" value="Genomic_DNA"/>
</dbReference>
<dbReference type="Proteomes" id="UP000479114">
    <property type="component" value="Chromosome"/>
</dbReference>
<evidence type="ECO:0000313" key="3">
    <source>
        <dbReference type="Proteomes" id="UP000479114"/>
    </source>
</evidence>
<organism evidence="2 3">
    <name type="scientific">Paenibacillus rhizovicinus</name>
    <dbReference type="NCBI Taxonomy" id="2704463"/>
    <lineage>
        <taxon>Bacteria</taxon>
        <taxon>Bacillati</taxon>
        <taxon>Bacillota</taxon>
        <taxon>Bacilli</taxon>
        <taxon>Bacillales</taxon>
        <taxon>Paenibacillaceae</taxon>
        <taxon>Paenibacillus</taxon>
    </lineage>
</organism>
<protein>
    <submittedName>
        <fullName evidence="2">VOC family protein</fullName>
    </submittedName>
</protein>
<dbReference type="InterPro" id="IPR029068">
    <property type="entry name" value="Glyas_Bleomycin-R_OHBP_Dase"/>
</dbReference>
<dbReference type="PROSITE" id="PS51819">
    <property type="entry name" value="VOC"/>
    <property type="match status" value="1"/>
</dbReference>
<dbReference type="InterPro" id="IPR037523">
    <property type="entry name" value="VOC_core"/>
</dbReference>
<dbReference type="Pfam" id="PF00903">
    <property type="entry name" value="Glyoxalase"/>
    <property type="match status" value="1"/>
</dbReference>
<dbReference type="KEGG" id="prz:GZH47_02410"/>